<organism evidence="8 9">
    <name type="scientific">Paraburkholderia strydomiana</name>
    <dbReference type="NCBI Taxonomy" id="1245417"/>
    <lineage>
        <taxon>Bacteria</taxon>
        <taxon>Pseudomonadati</taxon>
        <taxon>Pseudomonadota</taxon>
        <taxon>Betaproteobacteria</taxon>
        <taxon>Burkholderiales</taxon>
        <taxon>Burkholderiaceae</taxon>
        <taxon>Paraburkholderia</taxon>
    </lineage>
</organism>
<feature type="transmembrane region" description="Helical" evidence="6">
    <location>
        <begin position="82"/>
        <end position="100"/>
    </location>
</feature>
<accession>A0ABW9EDJ0</accession>
<dbReference type="Proteomes" id="UP001629392">
    <property type="component" value="Unassembled WGS sequence"/>
</dbReference>
<evidence type="ECO:0000256" key="4">
    <source>
        <dbReference type="ARBA" id="ARBA00022989"/>
    </source>
</evidence>
<protein>
    <submittedName>
        <fullName evidence="8">GtrA family protein</fullName>
    </submittedName>
</protein>
<reference evidence="8 9" key="1">
    <citation type="journal article" date="2024" name="Chem. Sci.">
        <title>Discovery of megapolipeptins by genome mining of a Burkholderiales bacteria collection.</title>
        <authorList>
            <person name="Paulo B.S."/>
            <person name="Recchia M.J.J."/>
            <person name="Lee S."/>
            <person name="Fergusson C.H."/>
            <person name="Romanowski S.B."/>
            <person name="Hernandez A."/>
            <person name="Krull N."/>
            <person name="Liu D.Y."/>
            <person name="Cavanagh H."/>
            <person name="Bos A."/>
            <person name="Gray C.A."/>
            <person name="Murphy B.T."/>
            <person name="Linington R.G."/>
            <person name="Eustaquio A.S."/>
        </authorList>
    </citation>
    <scope>NUCLEOTIDE SEQUENCE [LARGE SCALE GENOMIC DNA]</scope>
    <source>
        <strain evidence="8 9">RL17-350-BIC-E</strain>
    </source>
</reference>
<gene>
    <name evidence="8" type="ORF">PQQ73_11010</name>
</gene>
<keyword evidence="9" id="KW-1185">Reference proteome</keyword>
<comment type="subcellular location">
    <subcellularLocation>
        <location evidence="1">Membrane</location>
        <topology evidence="1">Multi-pass membrane protein</topology>
    </subcellularLocation>
</comment>
<dbReference type="Pfam" id="PF04138">
    <property type="entry name" value="GtrA_DPMS_TM"/>
    <property type="match status" value="1"/>
</dbReference>
<keyword evidence="3 6" id="KW-0812">Transmembrane</keyword>
<keyword evidence="5 6" id="KW-0472">Membrane</keyword>
<dbReference type="EMBL" id="JAQQCL010000006">
    <property type="protein sequence ID" value="MFM0716858.1"/>
    <property type="molecule type" value="Genomic_DNA"/>
</dbReference>
<dbReference type="PANTHER" id="PTHR38459">
    <property type="entry name" value="PROPHAGE BACTOPRENOL-LINKED GLUCOSE TRANSLOCASE HOMOLOG"/>
    <property type="match status" value="1"/>
</dbReference>
<dbReference type="PANTHER" id="PTHR38459:SF1">
    <property type="entry name" value="PROPHAGE BACTOPRENOL-LINKED GLUCOSE TRANSLOCASE HOMOLOG"/>
    <property type="match status" value="1"/>
</dbReference>
<dbReference type="InterPro" id="IPR007267">
    <property type="entry name" value="GtrA_DPMS_TM"/>
</dbReference>
<keyword evidence="4 6" id="KW-1133">Transmembrane helix</keyword>
<feature type="transmembrane region" description="Helical" evidence="6">
    <location>
        <begin position="45"/>
        <end position="62"/>
    </location>
</feature>
<dbReference type="InterPro" id="IPR051401">
    <property type="entry name" value="GtrA_CellWall_Glycosyl"/>
</dbReference>
<comment type="caution">
    <text evidence="8">The sequence shown here is derived from an EMBL/GenBank/DDBJ whole genome shotgun (WGS) entry which is preliminary data.</text>
</comment>
<evidence type="ECO:0000256" key="3">
    <source>
        <dbReference type="ARBA" id="ARBA00022692"/>
    </source>
</evidence>
<evidence type="ECO:0000259" key="7">
    <source>
        <dbReference type="Pfam" id="PF04138"/>
    </source>
</evidence>
<evidence type="ECO:0000256" key="5">
    <source>
        <dbReference type="ARBA" id="ARBA00023136"/>
    </source>
</evidence>
<feature type="domain" description="GtrA/DPMS transmembrane" evidence="7">
    <location>
        <begin position="20"/>
        <end position="135"/>
    </location>
</feature>
<evidence type="ECO:0000256" key="6">
    <source>
        <dbReference type="SAM" id="Phobius"/>
    </source>
</evidence>
<proteinExistence type="inferred from homology"/>
<name>A0ABW9EDJ0_9BURK</name>
<evidence type="ECO:0000313" key="9">
    <source>
        <dbReference type="Proteomes" id="UP001629392"/>
    </source>
</evidence>
<evidence type="ECO:0000256" key="2">
    <source>
        <dbReference type="ARBA" id="ARBA00009399"/>
    </source>
</evidence>
<dbReference type="RefSeq" id="WP_408152937.1">
    <property type="nucleotide sequence ID" value="NZ_JAQQCL010000006.1"/>
</dbReference>
<feature type="transmembrane region" description="Helical" evidence="6">
    <location>
        <begin position="12"/>
        <end position="33"/>
    </location>
</feature>
<comment type="similarity">
    <text evidence="2">Belongs to the GtrA family.</text>
</comment>
<sequence length="138" mass="15119">MGMPELDNPRRALFLQFGSFVVVGTVCFALNAILVELLVKHCGPFYAQGIAFPIVASVAWYLNRRYTFGASGRSVVQEWMHYIFANLFGWVANNGVYVLLVIKSSLAGRHPAIAVAAGSVAGLVFNFVISRVFVFRSA</sequence>
<evidence type="ECO:0000313" key="8">
    <source>
        <dbReference type="EMBL" id="MFM0716858.1"/>
    </source>
</evidence>
<feature type="transmembrane region" description="Helical" evidence="6">
    <location>
        <begin position="112"/>
        <end position="134"/>
    </location>
</feature>
<evidence type="ECO:0000256" key="1">
    <source>
        <dbReference type="ARBA" id="ARBA00004141"/>
    </source>
</evidence>